<dbReference type="EMBL" id="QOWE01000004">
    <property type="protein sequence ID" value="RCR70613.1"/>
    <property type="molecule type" value="Genomic_DNA"/>
</dbReference>
<keyword evidence="4" id="KW-1185">Reference proteome</keyword>
<keyword evidence="1" id="KW-0732">Signal</keyword>
<dbReference type="GO" id="GO:0016787">
    <property type="term" value="F:hydrolase activity"/>
    <property type="evidence" value="ECO:0007669"/>
    <property type="project" value="InterPro"/>
</dbReference>
<dbReference type="RefSeq" id="WP_114405182.1">
    <property type="nucleotide sequence ID" value="NZ_QOWE01000004.1"/>
</dbReference>
<feature type="domain" description="Phospholipase/carboxylesterase/thioesterase" evidence="2">
    <location>
        <begin position="47"/>
        <end position="208"/>
    </location>
</feature>
<reference evidence="3 4" key="1">
    <citation type="submission" date="2018-07" db="EMBL/GenBank/DDBJ databases">
        <title>Genome analysis of Larkinella rosea.</title>
        <authorList>
            <person name="Zhou Z."/>
            <person name="Wang G."/>
        </authorList>
    </citation>
    <scope>NUCLEOTIDE SEQUENCE [LARGE SCALE GENOMIC DNA]</scope>
    <source>
        <strain evidence="4">zzj9</strain>
    </source>
</reference>
<dbReference type="Proteomes" id="UP000253383">
    <property type="component" value="Unassembled WGS sequence"/>
</dbReference>
<comment type="caution">
    <text evidence="3">The sequence shown here is derived from an EMBL/GenBank/DDBJ whole genome shotgun (WGS) entry which is preliminary data.</text>
</comment>
<name>A0A368JVK8_9BACT</name>
<dbReference type="InterPro" id="IPR003140">
    <property type="entry name" value="PLipase/COase/thioEstase"/>
</dbReference>
<gene>
    <name evidence="3" type="ORF">DUE52_06600</name>
</gene>
<dbReference type="Pfam" id="PF02230">
    <property type="entry name" value="Abhydrolase_2"/>
    <property type="match status" value="1"/>
</dbReference>
<dbReference type="SUPFAM" id="SSF53474">
    <property type="entry name" value="alpha/beta-Hydrolases"/>
    <property type="match status" value="1"/>
</dbReference>
<dbReference type="PANTHER" id="PTHR43037">
    <property type="entry name" value="UNNAMED PRODUCT-RELATED"/>
    <property type="match status" value="1"/>
</dbReference>
<organism evidence="3 4">
    <name type="scientific">Larkinella punicea</name>
    <dbReference type="NCBI Taxonomy" id="2315727"/>
    <lineage>
        <taxon>Bacteria</taxon>
        <taxon>Pseudomonadati</taxon>
        <taxon>Bacteroidota</taxon>
        <taxon>Cytophagia</taxon>
        <taxon>Cytophagales</taxon>
        <taxon>Spirosomataceae</taxon>
        <taxon>Larkinella</taxon>
    </lineage>
</organism>
<dbReference type="Gene3D" id="3.40.50.1820">
    <property type="entry name" value="alpha/beta hydrolase"/>
    <property type="match status" value="1"/>
</dbReference>
<evidence type="ECO:0000313" key="3">
    <source>
        <dbReference type="EMBL" id="RCR70613.1"/>
    </source>
</evidence>
<sequence>MSIFFPSPVQRWVAVLALVLTAGLAKSQLVSDSVSIEGHSRTFHFLKPARPNASLVFVLHGSGGNGQGVRNGAKKLEEIAPNENILLVYPDGYKKYWNECRKTAQSAANQENINDNAFFETMIGYFRKNYQIDPKRVFAVGTSGGGHMAYKLALTMPEQFRAITALIANLPDTNNLDCPEKRMAVPVLIVNGTADQTNPYEGGEVKANGISLGMVRSTDRTFHYWSELAGYDRKPKKNRLPDTDPTDGKTIEQYTYRQNGKPEVTLLKVLGGKHDYPNDINVYLEAWAFFKRQMTR</sequence>
<evidence type="ECO:0000313" key="4">
    <source>
        <dbReference type="Proteomes" id="UP000253383"/>
    </source>
</evidence>
<proteinExistence type="predicted"/>
<dbReference type="InterPro" id="IPR050955">
    <property type="entry name" value="Plant_Biomass_Hydrol_Est"/>
</dbReference>
<evidence type="ECO:0000256" key="1">
    <source>
        <dbReference type="ARBA" id="ARBA00022729"/>
    </source>
</evidence>
<dbReference type="PANTHER" id="PTHR43037:SF1">
    <property type="entry name" value="BLL1128 PROTEIN"/>
    <property type="match status" value="1"/>
</dbReference>
<accession>A0A368JVK8</accession>
<evidence type="ECO:0000259" key="2">
    <source>
        <dbReference type="Pfam" id="PF02230"/>
    </source>
</evidence>
<protein>
    <submittedName>
        <fullName evidence="3">Poly(3-hydroxybutyrate) depolymerase</fullName>
    </submittedName>
</protein>
<dbReference type="AlphaFoldDB" id="A0A368JVK8"/>
<dbReference type="OrthoDB" id="9764953at2"/>
<dbReference type="InterPro" id="IPR029058">
    <property type="entry name" value="AB_hydrolase_fold"/>
</dbReference>